<evidence type="ECO:0000256" key="5">
    <source>
        <dbReference type="ARBA" id="ARBA00023136"/>
    </source>
</evidence>
<dbReference type="GO" id="GO:0005886">
    <property type="term" value="C:plasma membrane"/>
    <property type="evidence" value="ECO:0007669"/>
    <property type="project" value="UniProtKB-SubCell"/>
</dbReference>
<comment type="similarity">
    <text evidence="6">Belongs to the YccS/YhfK family.</text>
</comment>
<evidence type="ECO:0000313" key="11">
    <source>
        <dbReference type="Proteomes" id="UP000253628"/>
    </source>
</evidence>
<feature type="transmembrane region" description="Helical" evidence="7">
    <location>
        <begin position="482"/>
        <end position="513"/>
    </location>
</feature>
<feature type="transmembrane region" description="Helical" evidence="7">
    <location>
        <begin position="155"/>
        <end position="174"/>
    </location>
</feature>
<dbReference type="PANTHER" id="PTHR30509">
    <property type="entry name" value="P-HYDROXYBENZOIC ACID EFFLUX PUMP SUBUNIT-RELATED"/>
    <property type="match status" value="1"/>
</dbReference>
<feature type="transmembrane region" description="Helical" evidence="7">
    <location>
        <begin position="107"/>
        <end position="125"/>
    </location>
</feature>
<feature type="domain" description="Integral membrane protein YccS N-terminal" evidence="8">
    <location>
        <begin position="86"/>
        <end position="361"/>
    </location>
</feature>
<feature type="transmembrane region" description="Helical" evidence="7">
    <location>
        <begin position="37"/>
        <end position="70"/>
    </location>
</feature>
<feature type="transmembrane region" description="Helical" evidence="7">
    <location>
        <begin position="417"/>
        <end position="439"/>
    </location>
</feature>
<feature type="transmembrane region" description="Helical" evidence="7">
    <location>
        <begin position="519"/>
        <end position="538"/>
    </location>
</feature>
<feature type="transmembrane region" description="Helical" evidence="7">
    <location>
        <begin position="82"/>
        <end position="101"/>
    </location>
</feature>
<name>A0A366H1R1_9BURK</name>
<sequence>MRLYLTLSQQASAFMASHLPQLQRFFYSHYFFGGLRQGIGVLLPAVVLISLFQLYGPGMVASIGAACVAVIDQPGGPRRYSINTMLGAMLLGTLIAAVTGLATTHIVLIWLIVPALCFLFSMLTVYGKQGGLLAFACLLIMTLTLRTPMAPHEVLLYASYSFLGSLFYFAYSFLAHRLFWYRGEQQALSVALFATADYLAARARFYDVNTDLEACYRELILTQSDMTEKHQAARNVILRELPTGRHRSDRRRYTTLNIFIDMVSLLDSLVATHTDYATLRRNLPDSDVLIFARDALFKLSDNIAKIALNTSRNQRTTERNSTKAELRAIEYELEQYRKNGLAQNEPEVYALLVQVLRRLRNCAHIVARMADHTRKADASALVDLRLEKALNRFLSRSELRLGMITSNLRLDSPYFRYATRVAIASVMALAASAVFYHFLPPQNSSAHAGTHGYWIILTIIIVLKPGYALTRQRNGLRLAGTFLGCVLALLLFNITSSLDVYFAVLVVACILGYSLLQVHYMAAAVFTTLYILLVFHFMSPGSNFVIGERLIDTIIGCVLALLCSYILPWWEYNFMQSLARAARNANHRYLASGLHYAELSRKVLNAGGMSQAELEQLRADQQEADVAWRLARKNSYIAFGNYAAAFYRMMAEPVRRQRHVPELNHLLIQFHIMSSQISAAIPLLAALPAVPQGIQESLDAIDALLQDKNAEAPASIETEGDLAALAYPVRQMVKAAQLIRQEMRGLEPAQPLPTLGRIKPRKAAGQA</sequence>
<dbReference type="AlphaFoldDB" id="A0A366H1R1"/>
<dbReference type="Proteomes" id="UP000253628">
    <property type="component" value="Unassembled WGS sequence"/>
</dbReference>
<evidence type="ECO:0000256" key="4">
    <source>
        <dbReference type="ARBA" id="ARBA00022989"/>
    </source>
</evidence>
<keyword evidence="4 7" id="KW-1133">Transmembrane helix</keyword>
<reference evidence="10 11" key="1">
    <citation type="submission" date="2018-06" db="EMBL/GenBank/DDBJ databases">
        <title>Genomic Encyclopedia of Type Strains, Phase IV (KMG-IV): sequencing the most valuable type-strain genomes for metagenomic binning, comparative biology and taxonomic classification.</title>
        <authorList>
            <person name="Goeker M."/>
        </authorList>
    </citation>
    <scope>NUCLEOTIDE SEQUENCE [LARGE SCALE GENOMIC DNA]</scope>
    <source>
        <strain evidence="10 11">DSM 25520</strain>
    </source>
</reference>
<keyword evidence="2" id="KW-1003">Cell membrane</keyword>
<comment type="subcellular location">
    <subcellularLocation>
        <location evidence="1">Cell membrane</location>
        <topology evidence="1">Multi-pass membrane protein</topology>
    </subcellularLocation>
</comment>
<keyword evidence="3 7" id="KW-0812">Transmembrane</keyword>
<dbReference type="Pfam" id="PF12805">
    <property type="entry name" value="FUSC-like"/>
    <property type="match status" value="1"/>
</dbReference>
<dbReference type="InterPro" id="IPR049453">
    <property type="entry name" value="Memb_transporter_dom"/>
</dbReference>
<keyword evidence="11" id="KW-1185">Reference proteome</keyword>
<protein>
    <submittedName>
        <fullName evidence="10">Putative membrane protein YccC</fullName>
    </submittedName>
</protein>
<evidence type="ECO:0000256" key="3">
    <source>
        <dbReference type="ARBA" id="ARBA00022692"/>
    </source>
</evidence>
<organism evidence="10 11">
    <name type="scientific">Eoetvoesiella caeni</name>
    <dbReference type="NCBI Taxonomy" id="645616"/>
    <lineage>
        <taxon>Bacteria</taxon>
        <taxon>Pseudomonadati</taxon>
        <taxon>Pseudomonadota</taxon>
        <taxon>Betaproteobacteria</taxon>
        <taxon>Burkholderiales</taxon>
        <taxon>Alcaligenaceae</taxon>
        <taxon>Eoetvoesiella</taxon>
    </lineage>
</organism>
<dbReference type="Pfam" id="PF13515">
    <property type="entry name" value="FUSC_2"/>
    <property type="match status" value="1"/>
</dbReference>
<dbReference type="InterPro" id="IPR032692">
    <property type="entry name" value="YccS_N"/>
</dbReference>
<feature type="domain" description="Integral membrane bound transporter" evidence="9">
    <location>
        <begin position="441"/>
        <end position="563"/>
    </location>
</feature>
<evidence type="ECO:0000256" key="7">
    <source>
        <dbReference type="SAM" id="Phobius"/>
    </source>
</evidence>
<gene>
    <name evidence="10" type="ORF">DFR37_12412</name>
</gene>
<feature type="transmembrane region" description="Helical" evidence="7">
    <location>
        <begin position="550"/>
        <end position="570"/>
    </location>
</feature>
<accession>A0A366H1R1</accession>
<comment type="caution">
    <text evidence="10">The sequence shown here is derived from an EMBL/GenBank/DDBJ whole genome shotgun (WGS) entry which is preliminary data.</text>
</comment>
<evidence type="ECO:0000313" key="10">
    <source>
        <dbReference type="EMBL" id="RBP34108.1"/>
    </source>
</evidence>
<evidence type="ECO:0000259" key="9">
    <source>
        <dbReference type="Pfam" id="PF13515"/>
    </source>
</evidence>
<evidence type="ECO:0000256" key="2">
    <source>
        <dbReference type="ARBA" id="ARBA00022475"/>
    </source>
</evidence>
<dbReference type="PANTHER" id="PTHR30509:SF8">
    <property type="entry name" value="INNER MEMBRANE PROTEIN YCCS"/>
    <property type="match status" value="1"/>
</dbReference>
<evidence type="ECO:0000259" key="8">
    <source>
        <dbReference type="Pfam" id="PF12805"/>
    </source>
</evidence>
<evidence type="ECO:0000256" key="1">
    <source>
        <dbReference type="ARBA" id="ARBA00004651"/>
    </source>
</evidence>
<proteinExistence type="inferred from homology"/>
<feature type="transmembrane region" description="Helical" evidence="7">
    <location>
        <begin position="132"/>
        <end position="149"/>
    </location>
</feature>
<evidence type="ECO:0000256" key="6">
    <source>
        <dbReference type="ARBA" id="ARBA00043993"/>
    </source>
</evidence>
<keyword evidence="5 7" id="KW-0472">Membrane</keyword>
<dbReference type="EMBL" id="QNRQ01000024">
    <property type="protein sequence ID" value="RBP34108.1"/>
    <property type="molecule type" value="Genomic_DNA"/>
</dbReference>
<feature type="transmembrane region" description="Helical" evidence="7">
    <location>
        <begin position="451"/>
        <end position="470"/>
    </location>
</feature>